<reference evidence="1 2" key="1">
    <citation type="submission" date="2019-03" db="EMBL/GenBank/DDBJ databases">
        <title>Genomic Encyclopedia of Type Strains, Phase IV (KMG-IV): sequencing the most valuable type-strain genomes for metagenomic binning, comparative biology and taxonomic classification.</title>
        <authorList>
            <person name="Goeker M."/>
        </authorList>
    </citation>
    <scope>NUCLEOTIDE SEQUENCE [LARGE SCALE GENOMIC DNA]</scope>
    <source>
        <strain evidence="1 2">DSM 13575</strain>
    </source>
</reference>
<dbReference type="RefSeq" id="WP_103876680.1">
    <property type="nucleotide sequence ID" value="NZ_SODZ01000001.1"/>
</dbReference>
<evidence type="ECO:0008006" key="3">
    <source>
        <dbReference type="Google" id="ProtNLM"/>
    </source>
</evidence>
<name>A0A4R8EXK7_9BACT</name>
<comment type="caution">
    <text evidence="1">The sequence shown here is derived from an EMBL/GenBank/DDBJ whole genome shotgun (WGS) entry which is preliminary data.</text>
</comment>
<dbReference type="Proteomes" id="UP000294817">
    <property type="component" value="Unassembled WGS sequence"/>
</dbReference>
<dbReference type="SUPFAM" id="SSF48371">
    <property type="entry name" value="ARM repeat"/>
    <property type="match status" value="1"/>
</dbReference>
<dbReference type="InterPro" id="IPR016024">
    <property type="entry name" value="ARM-type_fold"/>
</dbReference>
<evidence type="ECO:0000313" key="1">
    <source>
        <dbReference type="EMBL" id="TDX17514.1"/>
    </source>
</evidence>
<gene>
    <name evidence="1" type="ORF">C8D74_101234</name>
</gene>
<sequence length="213" mass="25386">MKKNAILKEISEKDFDRDYFVKLINSNSNIRDLIINELLSNTNIMIYYHCYYVVSDASKKAPSLYYKYWDKFVKLLDHDNSYHRDIGLTLIANLVEVDEEDRLSLIWTKYLEHINDEKFMTGECCINNIRIILKTRLDMIDEVVNILLKLEKVCNYTEKQIALLEYSVLNIFDDVFFKSNYKDEIVCFIKKRTTSISSKTRKKAKQLIKKYKI</sequence>
<proteinExistence type="predicted"/>
<evidence type="ECO:0000313" key="2">
    <source>
        <dbReference type="Proteomes" id="UP000294817"/>
    </source>
</evidence>
<organism evidence="1 2">
    <name type="scientific">Petrotoga sibirica</name>
    <dbReference type="NCBI Taxonomy" id="156202"/>
    <lineage>
        <taxon>Bacteria</taxon>
        <taxon>Thermotogati</taxon>
        <taxon>Thermotogota</taxon>
        <taxon>Thermotogae</taxon>
        <taxon>Petrotogales</taxon>
        <taxon>Petrotogaceae</taxon>
        <taxon>Petrotoga</taxon>
    </lineage>
</organism>
<dbReference type="EMBL" id="SODZ01000001">
    <property type="protein sequence ID" value="TDX17514.1"/>
    <property type="molecule type" value="Genomic_DNA"/>
</dbReference>
<keyword evidence="2" id="KW-1185">Reference proteome</keyword>
<accession>A0A4R8EXK7</accession>
<protein>
    <recommendedName>
        <fullName evidence="3">DNA alkylation repair enzyme</fullName>
    </recommendedName>
</protein>
<dbReference type="AlphaFoldDB" id="A0A4R8EXK7"/>